<comment type="caution">
    <text evidence="1">The sequence shown here is derived from an EMBL/GenBank/DDBJ whole genome shotgun (WGS) entry which is preliminary data.</text>
</comment>
<evidence type="ECO:0000313" key="2">
    <source>
        <dbReference type="Proteomes" id="UP000252085"/>
    </source>
</evidence>
<organism evidence="1 2">
    <name type="scientific">Nostoc punctiforme NIES-2108</name>
    <dbReference type="NCBI Taxonomy" id="1356359"/>
    <lineage>
        <taxon>Bacteria</taxon>
        <taxon>Bacillati</taxon>
        <taxon>Cyanobacteriota</taxon>
        <taxon>Cyanophyceae</taxon>
        <taxon>Nostocales</taxon>
        <taxon>Nostocaceae</taxon>
        <taxon>Nostoc</taxon>
    </lineage>
</organism>
<dbReference type="AlphaFoldDB" id="A0A367QY94"/>
<proteinExistence type="predicted"/>
<dbReference type="Proteomes" id="UP000252085">
    <property type="component" value="Unassembled WGS sequence"/>
</dbReference>
<sequence>MVTFEELKKLFVITNMLTVRVPKGVAAQTVSLRVSGANVRATYLTNLEAGEAIALLTDKGNWYLTGAANETENTSSRRIIEYRRSVPIKKVTDLGIAIIIDVYYPIGVDPNSNPFLYPIESNNKYYICEIKNSVYTIKKEVPDLIFLNPQVLILGFKTTRLNTFDIGRNTREQFDESVLNGAYYSLGYGSDKTLKLLTASAREEILEGVIYDYASGYCQVDSIGCKDRVNQITNISIQMPLSTTTNPFIIINPTITDSVQSSNQLLGFFDETISFCIKYQNSSGTIKYLAISGVKDSDGDSSANSRDKGIVIWDLGDINNLSSRVNPCCNLGLLWLFENNQVGLILSGGFWANISASINPTNPATGQKPMPSGDKPFTAYGSVGGIVLKVDIPGTYDIALDYPYRQQVFIFIKEEFLEGEENTTLTPNDAIFSSPINASVFPDVNYQPVNVGEMPPPLENKDLFVPYSKLKRVGDFKDVVNEEFTIVKRLAQPTIFNEDKKKKTFSG</sequence>
<protein>
    <submittedName>
        <fullName evidence="1">Uncharacterized protein</fullName>
    </submittedName>
</protein>
<gene>
    <name evidence="1" type="ORF">A6769_35885</name>
</gene>
<accession>A0A367QY94</accession>
<name>A0A367QY94_NOSPU</name>
<dbReference type="EMBL" id="LXQE01000200">
    <property type="protein sequence ID" value="RCJ29178.1"/>
    <property type="molecule type" value="Genomic_DNA"/>
</dbReference>
<evidence type="ECO:0000313" key="1">
    <source>
        <dbReference type="EMBL" id="RCJ29178.1"/>
    </source>
</evidence>
<reference evidence="2" key="1">
    <citation type="submission" date="2016-04" db="EMBL/GenBank/DDBJ databases">
        <authorList>
            <person name="Tabuchi Yagui T.R."/>
        </authorList>
    </citation>
    <scope>NUCLEOTIDE SEQUENCE [LARGE SCALE GENOMIC DNA]</scope>
</reference>